<dbReference type="AlphaFoldDB" id="A0A4Z2HL32"/>
<reference evidence="2 3" key="1">
    <citation type="submission" date="2019-03" db="EMBL/GenBank/DDBJ databases">
        <title>First draft genome of Liparis tanakae, snailfish: a comprehensive survey of snailfish specific genes.</title>
        <authorList>
            <person name="Kim W."/>
            <person name="Song I."/>
            <person name="Jeong J.-H."/>
            <person name="Kim D."/>
            <person name="Kim S."/>
            <person name="Ryu S."/>
            <person name="Song J.Y."/>
            <person name="Lee S.K."/>
        </authorList>
    </citation>
    <scope>NUCLEOTIDE SEQUENCE [LARGE SCALE GENOMIC DNA]</scope>
    <source>
        <tissue evidence="2">Muscle</tissue>
    </source>
</reference>
<feature type="region of interest" description="Disordered" evidence="1">
    <location>
        <begin position="1"/>
        <end position="22"/>
    </location>
</feature>
<comment type="caution">
    <text evidence="2">The sequence shown here is derived from an EMBL/GenBank/DDBJ whole genome shotgun (WGS) entry which is preliminary data.</text>
</comment>
<gene>
    <name evidence="2" type="ORF">EYF80_023484</name>
</gene>
<proteinExistence type="predicted"/>
<dbReference type="EMBL" id="SRLO01000222">
    <property type="protein sequence ID" value="TNN66250.1"/>
    <property type="molecule type" value="Genomic_DNA"/>
</dbReference>
<name>A0A4Z2HL32_9TELE</name>
<keyword evidence="3" id="KW-1185">Reference proteome</keyword>
<dbReference type="Proteomes" id="UP000314294">
    <property type="component" value="Unassembled WGS sequence"/>
</dbReference>
<evidence type="ECO:0000256" key="1">
    <source>
        <dbReference type="SAM" id="MobiDB-lite"/>
    </source>
</evidence>
<accession>A0A4Z2HL32</accession>
<evidence type="ECO:0000313" key="2">
    <source>
        <dbReference type="EMBL" id="TNN66250.1"/>
    </source>
</evidence>
<sequence length="143" mass="16181">MVRVDRGRGVPPPHGRYGRTSVERKSCVAGHLQLPGRCALFVLCLLHRERPFSLIRLDKSDTGKRLAPEETLSSVTRVIVNPRGCRNFPQRIVDQHDQGINIHERCLSAVNHVQDVTRASPYTVRESRLKNPSIKHLGPAVWH</sequence>
<protein>
    <submittedName>
        <fullName evidence="2">Uncharacterized protein</fullName>
    </submittedName>
</protein>
<evidence type="ECO:0000313" key="3">
    <source>
        <dbReference type="Proteomes" id="UP000314294"/>
    </source>
</evidence>
<organism evidence="2 3">
    <name type="scientific">Liparis tanakae</name>
    <name type="common">Tanaka's snailfish</name>
    <dbReference type="NCBI Taxonomy" id="230148"/>
    <lineage>
        <taxon>Eukaryota</taxon>
        <taxon>Metazoa</taxon>
        <taxon>Chordata</taxon>
        <taxon>Craniata</taxon>
        <taxon>Vertebrata</taxon>
        <taxon>Euteleostomi</taxon>
        <taxon>Actinopterygii</taxon>
        <taxon>Neopterygii</taxon>
        <taxon>Teleostei</taxon>
        <taxon>Neoteleostei</taxon>
        <taxon>Acanthomorphata</taxon>
        <taxon>Eupercaria</taxon>
        <taxon>Perciformes</taxon>
        <taxon>Cottioidei</taxon>
        <taxon>Cottales</taxon>
        <taxon>Liparidae</taxon>
        <taxon>Liparis</taxon>
    </lineage>
</organism>